<dbReference type="AlphaFoldDB" id="A0A1N7KP18"/>
<dbReference type="Proteomes" id="UP000279541">
    <property type="component" value="Chromosome"/>
</dbReference>
<keyword evidence="6" id="KW-1185">Reference proteome</keyword>
<dbReference type="EMBL" id="FTNZ01000017">
    <property type="protein sequence ID" value="SIS63362.1"/>
    <property type="molecule type" value="Genomic_DNA"/>
</dbReference>
<dbReference type="STRING" id="112234.SAMN05421768_1178"/>
<reference evidence="4 5" key="1">
    <citation type="submission" date="2017-01" db="EMBL/GenBank/DDBJ databases">
        <authorList>
            <person name="Mah S.A."/>
            <person name="Swanson W.J."/>
            <person name="Moy G.W."/>
            <person name="Vacquier V.D."/>
        </authorList>
    </citation>
    <scope>NUCLEOTIDE SEQUENCE [LARGE SCALE GENOMIC DNA]</scope>
    <source>
        <strain evidence="4 5">DSM 16927</strain>
    </source>
</reference>
<dbReference type="EMBL" id="CP033926">
    <property type="protein sequence ID" value="AZB01822.1"/>
    <property type="molecule type" value="Genomic_DNA"/>
</dbReference>
<feature type="chain" id="PRO_5044563704" description="Outer membrane protein beta-barrel domain-containing protein" evidence="2">
    <location>
        <begin position="23"/>
        <end position="655"/>
    </location>
</feature>
<dbReference type="OrthoDB" id="1265549at2"/>
<reference evidence="3 6" key="2">
    <citation type="submission" date="2018-11" db="EMBL/GenBank/DDBJ databases">
        <title>Proposal to divide the Flavobacteriaceae and reorganize its genera based on Amino Acid Identity values calculated from whole genome sequences.</title>
        <authorList>
            <person name="Nicholson A.C."/>
            <person name="Gulvik C.A."/>
            <person name="Whitney A.M."/>
            <person name="Humrighouse B.W."/>
            <person name="Bell M."/>
            <person name="Holmes B."/>
            <person name="Steigerwalt A.G."/>
            <person name="Villarma A."/>
            <person name="Sheth M."/>
            <person name="Batra D."/>
            <person name="Pryor J."/>
            <person name="Bernardet J.-F."/>
            <person name="Hugo C."/>
            <person name="Kampfer P."/>
            <person name="Newman J."/>
            <person name="McQuiston J.R."/>
        </authorList>
    </citation>
    <scope>NUCLEOTIDE SEQUENCE [LARGE SCALE GENOMIC DNA]</scope>
    <source>
        <strain evidence="3 6">DSM 16927</strain>
    </source>
</reference>
<evidence type="ECO:0000313" key="6">
    <source>
        <dbReference type="Proteomes" id="UP000279541"/>
    </source>
</evidence>
<organism evidence="4 5">
    <name type="scientific">Chryseobacterium joostei</name>
    <dbReference type="NCBI Taxonomy" id="112234"/>
    <lineage>
        <taxon>Bacteria</taxon>
        <taxon>Pseudomonadati</taxon>
        <taxon>Bacteroidota</taxon>
        <taxon>Flavobacteriia</taxon>
        <taxon>Flavobacteriales</taxon>
        <taxon>Weeksellaceae</taxon>
        <taxon>Chryseobacterium group</taxon>
        <taxon>Chryseobacterium</taxon>
    </lineage>
</organism>
<evidence type="ECO:0000313" key="4">
    <source>
        <dbReference type="EMBL" id="SIS63362.1"/>
    </source>
</evidence>
<dbReference type="RefSeq" id="WP_076357745.1">
    <property type="nucleotide sequence ID" value="NZ_CP033926.1"/>
</dbReference>
<gene>
    <name evidence="3" type="ORF">EG359_20490</name>
    <name evidence="4" type="ORF">SAMN05421768_1178</name>
</gene>
<evidence type="ECO:0008006" key="7">
    <source>
        <dbReference type="Google" id="ProtNLM"/>
    </source>
</evidence>
<feature type="signal peptide" evidence="2">
    <location>
        <begin position="1"/>
        <end position="22"/>
    </location>
</feature>
<keyword evidence="2" id="KW-0732">Signal</keyword>
<dbReference type="Proteomes" id="UP000186106">
    <property type="component" value="Unassembled WGS sequence"/>
</dbReference>
<sequence length="655" mass="70751">MKNFKCKIFINLMLILSMSTFAQKSDAGGHVKLLKKYPARIFLGGGISIPNPTAKDAVSFENLTNINISAYIPVKSFDKRSWGIEGGFNYGWNNSDICPAIEPFQILGQNSPPVLTEKGSGVPRQANFRIGIGPGAEFSLGDKFSILPSIQAAYISFSESKCSITQNSSINGISYDWNLCDRITEKSSGIGFLPKLKFIYQFGRIGLWIEGNYLLGQKMKTTTTTLVPEGNAQNGFYNVGQMNFATYQTTVKNATYSAFGINGGIVIGLGKGITEKGIKKNEKTKNTAIHQEITSEDEKFPPNIQKLIDEQDRKANNTFQYVNESSKKSAQSKCNFEVVKVDIQCNGKDQNGNKKYSVSIQYKNLSTSGSSKLGHYAIACTPNTSNGNYLNVLPANSATISNLSPANSASTIIAPGATQTIIFDFVPQPGFSSLNIQGNTINAITGCGNCDDNISLNLPNCCDGCEKNPVVVKPVSIVSVNPNTGVLQVTNSVSTPNNIVRIDSDLVAVKYFPTNSDCVKCNNLLQNQNNFIDANKIQGTGWKNSGNGKYVGENTNPNISRSLTFASANSNGIPLANPANIVHKIGVSPVSCCDDTVEIWIRYTVWDKDCNVCDKLVKSVISRKGSCSGTSTGGTSGPFNPHSSEAEIQIKNLKN</sequence>
<name>A0A1N7KP18_9FLAO</name>
<evidence type="ECO:0000256" key="1">
    <source>
        <dbReference type="SAM" id="MobiDB-lite"/>
    </source>
</evidence>
<feature type="region of interest" description="Disordered" evidence="1">
    <location>
        <begin position="624"/>
        <end position="645"/>
    </location>
</feature>
<proteinExistence type="predicted"/>
<evidence type="ECO:0000256" key="2">
    <source>
        <dbReference type="SAM" id="SignalP"/>
    </source>
</evidence>
<accession>A0A1N7KP18</accession>
<protein>
    <recommendedName>
        <fullName evidence="7">Outer membrane protein beta-barrel domain-containing protein</fullName>
    </recommendedName>
</protein>
<evidence type="ECO:0000313" key="3">
    <source>
        <dbReference type="EMBL" id="AZB01822.1"/>
    </source>
</evidence>
<evidence type="ECO:0000313" key="5">
    <source>
        <dbReference type="Proteomes" id="UP000186106"/>
    </source>
</evidence>
<dbReference type="KEGG" id="cjt:EG359_20490"/>